<dbReference type="HOGENOM" id="CLU_1913985_0_0_11"/>
<evidence type="ECO:0000313" key="1">
    <source>
        <dbReference type="EMBL" id="ABD11087.1"/>
    </source>
</evidence>
<dbReference type="EMBL" id="CP000249">
    <property type="protein sequence ID" value="ABD11087.1"/>
    <property type="molecule type" value="Genomic_DNA"/>
</dbReference>
<keyword evidence="2" id="KW-1185">Reference proteome</keyword>
<dbReference type="OrthoDB" id="3216062at2"/>
<gene>
    <name evidence="1" type="ordered locus">Francci3_1711</name>
</gene>
<dbReference type="AlphaFoldDB" id="Q2JCA5"/>
<sequence>MRMRRSRNGHRLPRERVLRIRRCAPPDTRSLRERARDVFLDARDALRMVLEDDIEAETRTECPAASELEVEVYTDELGEARARLITVLTDDGTADDARDVLAESLADLLDEWATTANADSTEIVFRQLPEHH</sequence>
<dbReference type="STRING" id="106370.Francci3_1711"/>
<name>Q2JCA5_FRACC</name>
<reference evidence="1 2" key="1">
    <citation type="journal article" date="2007" name="Genome Res.">
        <title>Genome characteristics of facultatively symbiotic Frankia sp. strains reflect host range and host plant biogeography.</title>
        <authorList>
            <person name="Normand P."/>
            <person name="Lapierre P."/>
            <person name="Tisa L.S."/>
            <person name="Gogarten J.P."/>
            <person name="Alloisio N."/>
            <person name="Bagnarol E."/>
            <person name="Bassi C.A."/>
            <person name="Berry A.M."/>
            <person name="Bickhart D.M."/>
            <person name="Choisne N."/>
            <person name="Couloux A."/>
            <person name="Cournoyer B."/>
            <person name="Cruveiller S."/>
            <person name="Daubin V."/>
            <person name="Demange N."/>
            <person name="Francino M.P."/>
            <person name="Goltsman E."/>
            <person name="Huang Y."/>
            <person name="Kopp O.R."/>
            <person name="Labarre L."/>
            <person name="Lapidus A."/>
            <person name="Lavire C."/>
            <person name="Marechal J."/>
            <person name="Martinez M."/>
            <person name="Mastronunzio J.E."/>
            <person name="Mullin B.C."/>
            <person name="Niemann J."/>
            <person name="Pujic P."/>
            <person name="Rawnsley T."/>
            <person name="Rouy Z."/>
            <person name="Schenowitz C."/>
            <person name="Sellstedt A."/>
            <person name="Tavares F."/>
            <person name="Tomkins J.P."/>
            <person name="Vallenet D."/>
            <person name="Valverde C."/>
            <person name="Wall L.G."/>
            <person name="Wang Y."/>
            <person name="Medigue C."/>
            <person name="Benson D.R."/>
        </authorList>
    </citation>
    <scope>NUCLEOTIDE SEQUENCE [LARGE SCALE GENOMIC DNA]</scope>
    <source>
        <strain evidence="2">DSM 45818 / CECT 9043 / CcI3</strain>
    </source>
</reference>
<proteinExistence type="predicted"/>
<organism evidence="1 2">
    <name type="scientific">Frankia casuarinae (strain DSM 45818 / CECT 9043 / HFP020203 / CcI3)</name>
    <dbReference type="NCBI Taxonomy" id="106370"/>
    <lineage>
        <taxon>Bacteria</taxon>
        <taxon>Bacillati</taxon>
        <taxon>Actinomycetota</taxon>
        <taxon>Actinomycetes</taxon>
        <taxon>Frankiales</taxon>
        <taxon>Frankiaceae</taxon>
        <taxon>Frankia</taxon>
    </lineage>
</organism>
<accession>Q2JCA5</accession>
<evidence type="ECO:0000313" key="2">
    <source>
        <dbReference type="Proteomes" id="UP000001937"/>
    </source>
</evidence>
<dbReference type="Proteomes" id="UP000001937">
    <property type="component" value="Chromosome"/>
</dbReference>
<protein>
    <submittedName>
        <fullName evidence="1">Uncharacterized protein</fullName>
    </submittedName>
</protein>
<dbReference type="KEGG" id="fra:Francci3_1711"/>
<dbReference type="RefSeq" id="WP_011436149.1">
    <property type="nucleotide sequence ID" value="NC_007777.1"/>
</dbReference>